<dbReference type="Pfam" id="PF00454">
    <property type="entry name" value="PI3_PI4_kinase"/>
    <property type="match status" value="1"/>
</dbReference>
<evidence type="ECO:0000259" key="14">
    <source>
        <dbReference type="PROSITE" id="PS51190"/>
    </source>
</evidence>
<dbReference type="InterPro" id="IPR045581">
    <property type="entry name" value="DNAPKcs_CC5"/>
</dbReference>
<dbReference type="SMART" id="SM01344">
    <property type="entry name" value="NUC194"/>
    <property type="match status" value="1"/>
</dbReference>
<dbReference type="InterPro" id="IPR012582">
    <property type="entry name" value="DNAPKcs_CC3"/>
</dbReference>
<evidence type="ECO:0000256" key="3">
    <source>
        <dbReference type="ARBA" id="ARBA00012513"/>
    </source>
</evidence>
<evidence type="ECO:0000256" key="7">
    <source>
        <dbReference type="ARBA" id="ARBA00022763"/>
    </source>
</evidence>
<evidence type="ECO:0000256" key="4">
    <source>
        <dbReference type="ARBA" id="ARBA00022527"/>
    </source>
</evidence>
<comment type="subcellular location">
    <subcellularLocation>
        <location evidence="1">Nucleus</location>
    </subcellularLocation>
</comment>
<dbReference type="SUPFAM" id="SSF48371">
    <property type="entry name" value="ARM repeat"/>
    <property type="match status" value="1"/>
</dbReference>
<keyword evidence="16" id="KW-1185">Reference proteome</keyword>
<name>A0A9N9SZ58_DIABA</name>
<dbReference type="Gene3D" id="1.10.1070.11">
    <property type="entry name" value="Phosphatidylinositol 3-/4-kinase, catalytic domain"/>
    <property type="match status" value="1"/>
</dbReference>
<dbReference type="GO" id="GO:0005524">
    <property type="term" value="F:ATP binding"/>
    <property type="evidence" value="ECO:0007669"/>
    <property type="project" value="UniProtKB-KW"/>
</dbReference>
<dbReference type="SUPFAM" id="SSF56112">
    <property type="entry name" value="Protein kinase-like (PK-like)"/>
    <property type="match status" value="1"/>
</dbReference>
<keyword evidence="10" id="KW-0234">DNA repair</keyword>
<dbReference type="PROSITE" id="PS51190">
    <property type="entry name" value="FATC"/>
    <property type="match status" value="1"/>
</dbReference>
<evidence type="ECO:0000256" key="11">
    <source>
        <dbReference type="ARBA" id="ARBA00023242"/>
    </source>
</evidence>
<dbReference type="InterPro" id="IPR050517">
    <property type="entry name" value="DDR_Repair_Kinase"/>
</dbReference>
<keyword evidence="6" id="KW-0547">Nucleotide-binding</keyword>
<dbReference type="Pfam" id="PF02260">
    <property type="entry name" value="FATC"/>
    <property type="match status" value="1"/>
</dbReference>
<dbReference type="InterPro" id="IPR036940">
    <property type="entry name" value="PI3/4_kinase_cat_sf"/>
</dbReference>
<evidence type="ECO:0000256" key="9">
    <source>
        <dbReference type="ARBA" id="ARBA00022840"/>
    </source>
</evidence>
<dbReference type="GO" id="GO:0005634">
    <property type="term" value="C:nucleus"/>
    <property type="evidence" value="ECO:0007669"/>
    <property type="project" value="UniProtKB-SubCell"/>
</dbReference>
<reference evidence="15" key="1">
    <citation type="submission" date="2022-01" db="EMBL/GenBank/DDBJ databases">
        <authorList>
            <person name="King R."/>
        </authorList>
    </citation>
    <scope>NUCLEOTIDE SEQUENCE</scope>
</reference>
<gene>
    <name evidence="15" type="ORF">DIABBA_LOCUS5926</name>
</gene>
<accession>A0A9N9SZ58</accession>
<dbReference type="PROSITE" id="PS50290">
    <property type="entry name" value="PI3_4_KINASE_3"/>
    <property type="match status" value="1"/>
</dbReference>
<keyword evidence="7" id="KW-0227">DNA damage</keyword>
<evidence type="ECO:0000313" key="16">
    <source>
        <dbReference type="Proteomes" id="UP001153709"/>
    </source>
</evidence>
<dbReference type="Gene3D" id="3.30.1010.10">
    <property type="entry name" value="Phosphatidylinositol 3-kinase Catalytic Subunit, Chain A, domain 4"/>
    <property type="match status" value="1"/>
</dbReference>
<keyword evidence="11" id="KW-0539">Nucleus</keyword>
<evidence type="ECO:0000256" key="10">
    <source>
        <dbReference type="ARBA" id="ARBA00023204"/>
    </source>
</evidence>
<keyword evidence="5" id="KW-0808">Transferase</keyword>
<feature type="domain" description="FAT" evidence="13">
    <location>
        <begin position="1562"/>
        <end position="2169"/>
    </location>
</feature>
<proteinExistence type="inferred from homology"/>
<dbReference type="InterPro" id="IPR018936">
    <property type="entry name" value="PI3/4_kinase_CS"/>
</dbReference>
<dbReference type="PROSITE" id="PS00915">
    <property type="entry name" value="PI3_4_KINASE_1"/>
    <property type="match status" value="1"/>
</dbReference>
<dbReference type="InterPro" id="IPR016024">
    <property type="entry name" value="ARM-type_fold"/>
</dbReference>
<evidence type="ECO:0000256" key="8">
    <source>
        <dbReference type="ARBA" id="ARBA00022777"/>
    </source>
</evidence>
<dbReference type="CDD" id="cd05172">
    <property type="entry name" value="PIKKc_DNA-PK"/>
    <property type="match status" value="1"/>
</dbReference>
<dbReference type="Pfam" id="PF19704">
    <property type="entry name" value="DNAPKcs_CC5"/>
    <property type="match status" value="2"/>
</dbReference>
<keyword evidence="9" id="KW-0067">ATP-binding</keyword>
<dbReference type="OrthoDB" id="431717at2759"/>
<organism evidence="15 16">
    <name type="scientific">Diabrotica balteata</name>
    <name type="common">Banded cucumber beetle</name>
    <dbReference type="NCBI Taxonomy" id="107213"/>
    <lineage>
        <taxon>Eukaryota</taxon>
        <taxon>Metazoa</taxon>
        <taxon>Ecdysozoa</taxon>
        <taxon>Arthropoda</taxon>
        <taxon>Hexapoda</taxon>
        <taxon>Insecta</taxon>
        <taxon>Pterygota</taxon>
        <taxon>Neoptera</taxon>
        <taxon>Endopterygota</taxon>
        <taxon>Coleoptera</taxon>
        <taxon>Polyphaga</taxon>
        <taxon>Cucujiformia</taxon>
        <taxon>Chrysomeloidea</taxon>
        <taxon>Chrysomelidae</taxon>
        <taxon>Galerucinae</taxon>
        <taxon>Diabroticina</taxon>
        <taxon>Diabroticites</taxon>
        <taxon>Diabrotica</taxon>
    </lineage>
</organism>
<dbReference type="GO" id="GO:0004677">
    <property type="term" value="F:DNA-dependent protein kinase activity"/>
    <property type="evidence" value="ECO:0007669"/>
    <property type="project" value="InterPro"/>
</dbReference>
<dbReference type="InterPro" id="IPR011009">
    <property type="entry name" value="Kinase-like_dom_sf"/>
</dbReference>
<keyword evidence="8" id="KW-0418">Kinase</keyword>
<dbReference type="PANTHER" id="PTHR11139:SF68">
    <property type="entry name" value="DNA-DEPENDENT PROTEIN KINASE CATALYTIC SUBUNIT"/>
    <property type="match status" value="1"/>
</dbReference>
<evidence type="ECO:0000256" key="1">
    <source>
        <dbReference type="ARBA" id="ARBA00004123"/>
    </source>
</evidence>
<dbReference type="InterPro" id="IPR014009">
    <property type="entry name" value="PIK_FAT"/>
</dbReference>
<sequence length="2741" mass="316732">MEKPVIFRREDKKRRVPNDLGQGVLTDVSLWLLNQTGSRSIHCREACMGLFINIAPLSSESKVNLHEFIEEHLDTTVANLYDVKVIKFSSLSKQSYCDCANFLNYLRNLLCCLDGYKFIVKNNLETVNFDEGVFSETQKFLEKLQTADLSTCLSLIARKSWTFTTLDKDMFVTLKSACILSILKLYNAIIHNELLCRKSNSIWTKEFYKLVAYLVLTPQELGLVNLISTEYTDILVILLNSLPSKLPKTSVASLKSTLMDIIQNYKYSSIDLEKNMSLKQRNLLKGVVLLHSTTVGQDMQLFGHVNSLLETYFRNFGERVSNGTIFINHLQDTSLSYTVALLKFVLAENNSTNKLIDPVHSNLSVQSVEMGKELPFGLYFLNIFAEAVIPAVVRDFETFLKLSLDKNNIKLTIDITMLVLKNVVKDKQYKQSFNEIANCVLKFWSRFAEYFSVSKESITLGMEFLALFVQICHSGSSDMQDWLVDCMIRENGVNCIEIFELLAKITKSDVSEEQSSSLKTLLMLLNEKIASQSSNQEIVTNSFNKLLTFFPVVKSPIIFEYLTEIYVKIPPSVDINNLLRRFMYQLDISVHPLFLEHIYTMVMEKPQHWYTIAKDILSVVFQTCNIDSFEQFFINNIKNMLAILEGNGLEESIVIFILVEILFLRIAIGTEERKDCDICAAAEEPKLLQKLLGFAFNAFKVTDSRGDLLRQYKCHAYNASASIISNSVKKEAFYNKLFKREDKNVDILWHAIVNTEISYDFPKNFDSLPTQKKILVNIRDELRKSRQNAGTMSKSLQYIESQRLFNSSLSEDVTKFDFTNSVLRSESAALKKMQDNRRLQVELFLDSTEINEHECMGTVCSLIQHMFDTGVCQMPFDDEENVALPEWMKGLRSMLLNDTTHKNVKIFLVKVIDNMIDIFNGYAKFFLEPLIKFVVDLSAGNTINYFVTDMLVIISKWASMIPKLSDQEAVLASKLLEFLIKNLERDRQDVFKYNIELLKLIVEAWKKHLRVPTQIIEDFFSTEETSEIGIYVSSVLLVNGLEPWERGEEHRFLALMLKPLNSATRRIYRACAETLGPMMNVLKAEEYVERVSDVLKGMWPIDKYVACMEGVAIKYPLIVDRHHVVRIISTLNQTTSSDRAICLKILLKRLEVSLDILEQLTDFQIVNWNEHIEDSNLDIQIVTLELIKRCLTKFVTYPGFERVVTALARNIYHPNVVFRSCLFDVAIAMYNTKSDHTNTCKSILILGLVDPDMDNQKKIFDFWEDNGVLPRKIIDRFSFLLSELYKSKIEDKLLGLSSYFLVNMLATSDKYDAMIFEHPLEDCNFEDYNLETNWKLQHPSVVPMFAETLDINTLGSMTFSGERDIFALRQTQSTFQFAPTQSFHEQQLSTHTSLQSTLGIDLDTKFKNPNTVNISQKYRVNRRRFLKDRSKISYMMANFETQKKETTEKKRKEAAIEREKKVTIYRSYRKGDFPDVQIALSALLKPLQALALHDSEMSKILFLEIFKGLANKIENNQQFLSSVSDSIKNIFQSSVQFNRYLFAALLDILLKNKEKMVFDTKLISYVAQESGLASTGALLIEEYLISGVGDDMPSTSKRKFREDDRETVSWIKLAELYKELEEWDTVRAIFLEKMDCKRSLQKAITFESKYLYKDAADLYKKLIVSDQSHNRRDFYYDAYFKCFANLGQWETIPNAVATVVGTEDTWTNLWQDEWFQQKLLPWYITSHVKNQLFTQETDVEFLTNLNSCLSDSKSEEYLNTHFSEELCMLWLCEKDMHTAKHYLRISEKNFLEDWQILNPMFQSQRFQKLLKLQNIVEISDFIEIFKSIDDIDRVLQTLKNRWSSIPIEASSSLILSETKLLYRKQFITNILDKISTMSGLDTRLFRKELYKSKVKMDIDLITTATERGNFNMTKKYLVFYEDKEHPKLNVATGVLWLQKSKMVTELNEKMKYHVKAVETFRDNLKRPEDESIKLTTNSKLFDALIDMSELMSSNTNLLTFSEQISSVLGISVNTIADIETYAWNTLKCSVEKCNTEEMDSDVDRNDSSDKFKRIADTYIKLAHFIRNKNDSSLEGEFMLFVLRAMKLNSSEARQLFPCILMVKNLATAHKELFLKETEQIPTWMFLGWIPQLLVNVDSPKVFVVSKLIQRIADTYPQAIMYPYRLSKENYNFKDDGVQSEAEILIERLDKQLLKDEKINKFLKALSYASIPANILIYNVRKIKDSDDINSIKKYIQCVQEDVFNQAYGTNNVNNMQGNMFKSIRRFENIFTRMSDMPINEIKTYAQMILSESDKISNDEPSLLLKEYCPWLANFSANKLNMELEIPGQYDGQKLPVPQHHVKISGFHPEIAVMSSLRKPIKIRMIGMNTKEYPFLIKFGEDIRQDQRIQQLFGLMNNILRNDTSCSNNGLDILTYQVIPLNSNLGLIQWVNDIQSLRNFVIKALTTQSQLGDFSKKIREEYDHFISKGTKGNPFHIYGKAAVAIRKDRVVHNYNSLVKKIPWDIMRTSFWILSTSTENYIALRNNFIKTYSVMCAAHWILGIGDRHLENSSICLRNGKVLGIDFGHSFGTATQILPVPELVPFRLTPHIVSLMEPLKERGPFREYMIHCLKCLRANSSSLLATMNVFIQEPSLDWLEHAEAGDDCQSSTWYPLVKLEQAKRKLNGANCVDIMVEELKAGMRNQQYTDAYVKLVLGETNENFRTKFVGKEGLTVEDQVDCLIDHATDSNLLGRMWRGWCPWV</sequence>
<dbReference type="Pfam" id="PF08163">
    <property type="entry name" value="DNAPKcs_CC3"/>
    <property type="match status" value="1"/>
</dbReference>
<comment type="similarity">
    <text evidence="2">Belongs to the PI3/PI4-kinase family.</text>
</comment>
<feature type="domain" description="PI3K/PI4K catalytic" evidence="12">
    <location>
        <begin position="2346"/>
        <end position="2676"/>
    </location>
</feature>
<evidence type="ECO:0000256" key="6">
    <source>
        <dbReference type="ARBA" id="ARBA00022741"/>
    </source>
</evidence>
<keyword evidence="4" id="KW-0723">Serine/threonine-protein kinase</keyword>
<dbReference type="PANTHER" id="PTHR11139">
    <property type="entry name" value="ATAXIA TELANGIECTASIA MUTATED ATM -RELATED"/>
    <property type="match status" value="1"/>
</dbReference>
<dbReference type="PROSITE" id="PS51189">
    <property type="entry name" value="FAT"/>
    <property type="match status" value="1"/>
</dbReference>
<dbReference type="EC" id="2.7.11.1" evidence="3"/>
<dbReference type="InterPro" id="IPR003152">
    <property type="entry name" value="FATC_dom"/>
</dbReference>
<dbReference type="Proteomes" id="UP001153709">
    <property type="component" value="Chromosome 3"/>
</dbReference>
<dbReference type="InterPro" id="IPR037706">
    <property type="entry name" value="DNA-PK_dom"/>
</dbReference>
<dbReference type="SMART" id="SM01343">
    <property type="entry name" value="FATC"/>
    <property type="match status" value="1"/>
</dbReference>
<evidence type="ECO:0000259" key="12">
    <source>
        <dbReference type="PROSITE" id="PS50290"/>
    </source>
</evidence>
<dbReference type="EMBL" id="OU898278">
    <property type="protein sequence ID" value="CAG9832446.1"/>
    <property type="molecule type" value="Genomic_DNA"/>
</dbReference>
<dbReference type="GO" id="GO:0008630">
    <property type="term" value="P:intrinsic apoptotic signaling pathway in response to DNA damage"/>
    <property type="evidence" value="ECO:0007669"/>
    <property type="project" value="TreeGrafter"/>
</dbReference>
<protein>
    <recommendedName>
        <fullName evidence="3">non-specific serine/threonine protein kinase</fullName>
        <ecNumber evidence="3">2.7.11.1</ecNumber>
    </recommendedName>
</protein>
<dbReference type="GO" id="GO:0000723">
    <property type="term" value="P:telomere maintenance"/>
    <property type="evidence" value="ECO:0007669"/>
    <property type="project" value="TreeGrafter"/>
</dbReference>
<dbReference type="InterPro" id="IPR000403">
    <property type="entry name" value="PI3/4_kinase_cat_dom"/>
</dbReference>
<evidence type="ECO:0000313" key="15">
    <source>
        <dbReference type="EMBL" id="CAG9832446.1"/>
    </source>
</evidence>
<dbReference type="SMART" id="SM00146">
    <property type="entry name" value="PI3Kc"/>
    <property type="match status" value="1"/>
</dbReference>
<evidence type="ECO:0000256" key="5">
    <source>
        <dbReference type="ARBA" id="ARBA00022679"/>
    </source>
</evidence>
<evidence type="ECO:0000259" key="13">
    <source>
        <dbReference type="PROSITE" id="PS51189"/>
    </source>
</evidence>
<dbReference type="GO" id="GO:0006303">
    <property type="term" value="P:double-strand break repair via nonhomologous end joining"/>
    <property type="evidence" value="ECO:0007669"/>
    <property type="project" value="InterPro"/>
</dbReference>
<evidence type="ECO:0000256" key="2">
    <source>
        <dbReference type="ARBA" id="ARBA00011031"/>
    </source>
</evidence>
<feature type="domain" description="FATC" evidence="14">
    <location>
        <begin position="2709"/>
        <end position="2741"/>
    </location>
</feature>